<dbReference type="Proteomes" id="UP000831701">
    <property type="component" value="Chromosome 4"/>
</dbReference>
<name>A0ACB8X0Q0_9TELE</name>
<evidence type="ECO:0000313" key="2">
    <source>
        <dbReference type="Proteomes" id="UP000831701"/>
    </source>
</evidence>
<keyword evidence="2" id="KW-1185">Reference proteome</keyword>
<sequence>MEPWLRVRRSPDTVKILTVRSGLNMDPVGLDSVKTALFAQDQKIQLHEIQLTNISSGIKELTDSHTELKTGVDTQVRHLEEHTTSRAEPTVSPAAVRLTTPTAQQSESSRPVRLAPPEKFSGDSAWEASRALLRLKQGNRRVVDYAMEFRTMAADSSWNSAAIKGTFVSGFNDCIKDQLAPHEPPEEFEDLVDLATRIDVRLQERDPGHRFFAPPGALGGFREFRPSSNLSRAEKDRAPPTHPEEPMHLGHTGLTPEERLRRRRKEGACFYCG</sequence>
<accession>A0ACB8X0Q0</accession>
<evidence type="ECO:0000313" key="1">
    <source>
        <dbReference type="EMBL" id="KAI3373344.1"/>
    </source>
</evidence>
<organism evidence="1 2">
    <name type="scientific">Scortum barcoo</name>
    <name type="common">barcoo grunter</name>
    <dbReference type="NCBI Taxonomy" id="214431"/>
    <lineage>
        <taxon>Eukaryota</taxon>
        <taxon>Metazoa</taxon>
        <taxon>Chordata</taxon>
        <taxon>Craniata</taxon>
        <taxon>Vertebrata</taxon>
        <taxon>Euteleostomi</taxon>
        <taxon>Actinopterygii</taxon>
        <taxon>Neopterygii</taxon>
        <taxon>Teleostei</taxon>
        <taxon>Neoteleostei</taxon>
        <taxon>Acanthomorphata</taxon>
        <taxon>Eupercaria</taxon>
        <taxon>Centrarchiformes</taxon>
        <taxon>Terapontoidei</taxon>
        <taxon>Terapontidae</taxon>
        <taxon>Scortum</taxon>
    </lineage>
</organism>
<comment type="caution">
    <text evidence="1">The sequence shown here is derived from an EMBL/GenBank/DDBJ whole genome shotgun (WGS) entry which is preliminary data.</text>
</comment>
<protein>
    <submittedName>
        <fullName evidence="1">Uncharacterized protein</fullName>
    </submittedName>
</protein>
<dbReference type="EMBL" id="CM041534">
    <property type="protein sequence ID" value="KAI3373344.1"/>
    <property type="molecule type" value="Genomic_DNA"/>
</dbReference>
<reference evidence="1" key="1">
    <citation type="submission" date="2022-04" db="EMBL/GenBank/DDBJ databases">
        <title>Jade perch genome.</title>
        <authorList>
            <person name="Chao B."/>
        </authorList>
    </citation>
    <scope>NUCLEOTIDE SEQUENCE</scope>
    <source>
        <strain evidence="1">CB-2022</strain>
    </source>
</reference>
<gene>
    <name evidence="1" type="ORF">L3Q82_006644</name>
</gene>
<proteinExistence type="predicted"/>